<dbReference type="GO" id="GO:0016020">
    <property type="term" value="C:membrane"/>
    <property type="evidence" value="ECO:0007669"/>
    <property type="project" value="InterPro"/>
</dbReference>
<feature type="transmembrane region" description="Helical" evidence="7">
    <location>
        <begin position="194"/>
        <end position="212"/>
    </location>
</feature>
<dbReference type="NCBIfam" id="TIGR01065">
    <property type="entry name" value="hlyIII"/>
    <property type="match status" value="1"/>
</dbReference>
<feature type="transmembrane region" description="Helical" evidence="7">
    <location>
        <begin position="108"/>
        <end position="127"/>
    </location>
</feature>
<evidence type="ECO:0000256" key="2">
    <source>
        <dbReference type="ARBA" id="ARBA00008488"/>
    </source>
</evidence>
<dbReference type="PANTHER" id="PTHR20855">
    <property type="entry name" value="ADIPOR/PROGESTIN RECEPTOR-RELATED"/>
    <property type="match status" value="1"/>
</dbReference>
<reference evidence="8" key="1">
    <citation type="journal article" date="2021" name="PeerJ">
        <title>Extensive microbial diversity within the chicken gut microbiome revealed by metagenomics and culture.</title>
        <authorList>
            <person name="Gilroy R."/>
            <person name="Ravi A."/>
            <person name="Getino M."/>
            <person name="Pursley I."/>
            <person name="Horton D.L."/>
            <person name="Alikhan N.F."/>
            <person name="Baker D."/>
            <person name="Gharbi K."/>
            <person name="Hall N."/>
            <person name="Watson M."/>
            <person name="Adriaenssens E.M."/>
            <person name="Foster-Nyarko E."/>
            <person name="Jarju S."/>
            <person name="Secka A."/>
            <person name="Antonio M."/>
            <person name="Oren A."/>
            <person name="Chaudhuri R.R."/>
            <person name="La Ragione R."/>
            <person name="Hildebrand F."/>
            <person name="Pallen M.J."/>
        </authorList>
    </citation>
    <scope>NUCLEOTIDE SEQUENCE</scope>
    <source>
        <strain evidence="8">CHK169-2315</strain>
    </source>
</reference>
<dbReference type="InterPro" id="IPR005744">
    <property type="entry name" value="Hy-lIII"/>
</dbReference>
<feature type="transmembrane region" description="Helical" evidence="7">
    <location>
        <begin position="80"/>
        <end position="102"/>
    </location>
</feature>
<organism evidence="8 9">
    <name type="scientific">Candidatus Pseudogracilibacillus intestinigallinarum</name>
    <dbReference type="NCBI Taxonomy" id="2838742"/>
    <lineage>
        <taxon>Bacteria</taxon>
        <taxon>Bacillati</taxon>
        <taxon>Bacillota</taxon>
        <taxon>Bacilli</taxon>
        <taxon>Bacillales</taxon>
        <taxon>Bacillaceae</taxon>
        <taxon>Pseudogracilibacillus</taxon>
    </lineage>
</organism>
<dbReference type="Pfam" id="PF03006">
    <property type="entry name" value="HlyIII"/>
    <property type="match status" value="1"/>
</dbReference>
<feature type="transmembrane region" description="Helical" evidence="7">
    <location>
        <begin position="132"/>
        <end position="151"/>
    </location>
</feature>
<evidence type="ECO:0000256" key="1">
    <source>
        <dbReference type="ARBA" id="ARBA00004127"/>
    </source>
</evidence>
<evidence type="ECO:0000256" key="4">
    <source>
        <dbReference type="ARBA" id="ARBA00022989"/>
    </source>
</evidence>
<feature type="binding site" evidence="6">
    <location>
        <position position="67"/>
    </location>
    <ligand>
        <name>Zn(2+)</name>
        <dbReference type="ChEBI" id="CHEBI:29105"/>
    </ligand>
</feature>
<dbReference type="GO" id="GO:0046872">
    <property type="term" value="F:metal ion binding"/>
    <property type="evidence" value="ECO:0007669"/>
    <property type="project" value="UniProtKB-KW"/>
</dbReference>
<keyword evidence="3 7" id="KW-0812">Transmembrane</keyword>
<proteinExistence type="inferred from homology"/>
<dbReference type="PANTHER" id="PTHR20855:SF129">
    <property type="entry name" value="HEMOLYSIN-3 HOMOLOG"/>
    <property type="match status" value="1"/>
</dbReference>
<evidence type="ECO:0000256" key="3">
    <source>
        <dbReference type="ARBA" id="ARBA00022692"/>
    </source>
</evidence>
<comment type="caution">
    <text evidence="8">The sequence shown here is derived from an EMBL/GenBank/DDBJ whole genome shotgun (WGS) entry which is preliminary data.</text>
</comment>
<evidence type="ECO:0000256" key="7">
    <source>
        <dbReference type="SAM" id="Phobius"/>
    </source>
</evidence>
<evidence type="ECO:0000256" key="6">
    <source>
        <dbReference type="PIRSR" id="PIRSR604254-1"/>
    </source>
</evidence>
<dbReference type="GO" id="GO:0140911">
    <property type="term" value="F:pore-forming activity"/>
    <property type="evidence" value="ECO:0007669"/>
    <property type="project" value="InterPro"/>
</dbReference>
<feature type="transmembrane region" description="Helical" evidence="7">
    <location>
        <begin position="163"/>
        <end position="182"/>
    </location>
</feature>
<keyword evidence="6" id="KW-0862">Zinc</keyword>
<keyword evidence="5 7" id="KW-0472">Membrane</keyword>
<evidence type="ECO:0000256" key="5">
    <source>
        <dbReference type="ARBA" id="ARBA00023136"/>
    </source>
</evidence>
<protein>
    <submittedName>
        <fullName evidence="8">Hemolysin III family protein</fullName>
    </submittedName>
</protein>
<gene>
    <name evidence="8" type="ORF">H9895_10475</name>
</gene>
<feature type="transmembrane region" description="Helical" evidence="7">
    <location>
        <begin position="46"/>
        <end position="68"/>
    </location>
</feature>
<dbReference type="Proteomes" id="UP000823937">
    <property type="component" value="Unassembled WGS sequence"/>
</dbReference>
<feature type="transmembrane region" description="Helical" evidence="7">
    <location>
        <begin position="21"/>
        <end position="40"/>
    </location>
</feature>
<comment type="similarity">
    <text evidence="2">Belongs to the UPF0073 (Hly-III) family.</text>
</comment>
<accession>A0A9D1TL61</accession>
<dbReference type="GO" id="GO:0012505">
    <property type="term" value="C:endomembrane system"/>
    <property type="evidence" value="ECO:0007669"/>
    <property type="project" value="UniProtKB-SubCell"/>
</dbReference>
<comment type="subcellular location">
    <subcellularLocation>
        <location evidence="1">Endomembrane system</location>
        <topology evidence="1">Multi-pass membrane protein</topology>
    </subcellularLocation>
</comment>
<keyword evidence="6" id="KW-0479">Metal-binding</keyword>
<name>A0A9D1TL61_9BACI</name>
<dbReference type="InterPro" id="IPR004254">
    <property type="entry name" value="AdipoR/HlyIII-related"/>
</dbReference>
<dbReference type="AlphaFoldDB" id="A0A9D1TL61"/>
<dbReference type="EMBL" id="DXHX01000148">
    <property type="protein sequence ID" value="HIV75493.1"/>
    <property type="molecule type" value="Genomic_DNA"/>
</dbReference>
<feature type="binding site" evidence="6">
    <location>
        <position position="193"/>
    </location>
    <ligand>
        <name>Zn(2+)</name>
        <dbReference type="ChEBI" id="CHEBI:29105"/>
    </ligand>
</feature>
<sequence>MEQINIFSKREEIANAITHGIGALLSVVALTLLVVYASMYGSAAHVVSFTIFGVTMLNLYVSSTLLHALPKGKAKDVFEILDHSSIYLFIAGTYTPITLIVMDGALGWVLFGIVWGVTVFGIVFKVFFVKKFLFVSTILYILLGWLVVIGWDQIISNLHGNGVTLLVIGGVLYTVGTIFFLWRGFKYHHAIWHLFVVGGSVFHFFAIFLYVLPL</sequence>
<keyword evidence="4 7" id="KW-1133">Transmembrane helix</keyword>
<evidence type="ECO:0000313" key="9">
    <source>
        <dbReference type="Proteomes" id="UP000823937"/>
    </source>
</evidence>
<reference evidence="8" key="2">
    <citation type="submission" date="2021-04" db="EMBL/GenBank/DDBJ databases">
        <authorList>
            <person name="Gilroy R."/>
        </authorList>
    </citation>
    <scope>NUCLEOTIDE SEQUENCE</scope>
    <source>
        <strain evidence="8">CHK169-2315</strain>
    </source>
</reference>
<evidence type="ECO:0000313" key="8">
    <source>
        <dbReference type="EMBL" id="HIV75493.1"/>
    </source>
</evidence>
<feature type="binding site" evidence="6">
    <location>
        <position position="189"/>
    </location>
    <ligand>
        <name>Zn(2+)</name>
        <dbReference type="ChEBI" id="CHEBI:29105"/>
    </ligand>
</feature>